<keyword evidence="2" id="KW-0472">Membrane</keyword>
<dbReference type="GO" id="GO:0015627">
    <property type="term" value="C:type II protein secretion system complex"/>
    <property type="evidence" value="ECO:0007669"/>
    <property type="project" value="InterPro"/>
</dbReference>
<dbReference type="PATRIC" id="fig|765913.3.peg.3897"/>
<dbReference type="STRING" id="765913.ThidrDRAFT_3829"/>
<keyword evidence="2" id="KW-0812">Transmembrane</keyword>
<organism evidence="3 4">
    <name type="scientific">Thiorhodococcus drewsii AZ1</name>
    <dbReference type="NCBI Taxonomy" id="765913"/>
    <lineage>
        <taxon>Bacteria</taxon>
        <taxon>Pseudomonadati</taxon>
        <taxon>Pseudomonadota</taxon>
        <taxon>Gammaproteobacteria</taxon>
        <taxon>Chromatiales</taxon>
        <taxon>Chromatiaceae</taxon>
        <taxon>Thiorhodococcus</taxon>
    </lineage>
</organism>
<dbReference type="EMBL" id="AFWT01000039">
    <property type="protein sequence ID" value="EGV28374.1"/>
    <property type="molecule type" value="Genomic_DNA"/>
</dbReference>
<protein>
    <recommendedName>
        <fullName evidence="5">Prepilin-type N-terminal cleavage/methylation domain-containing protein</fullName>
    </recommendedName>
</protein>
<dbReference type="Gene3D" id="3.30.700.10">
    <property type="entry name" value="Glycoprotein, Type 4 Pilin"/>
    <property type="match status" value="1"/>
</dbReference>
<dbReference type="SUPFAM" id="SSF54523">
    <property type="entry name" value="Pili subunits"/>
    <property type="match status" value="1"/>
</dbReference>
<dbReference type="InterPro" id="IPR045584">
    <property type="entry name" value="Pilin-like"/>
</dbReference>
<evidence type="ECO:0000256" key="1">
    <source>
        <dbReference type="ARBA" id="ARBA00022481"/>
    </source>
</evidence>
<dbReference type="PROSITE" id="PS00409">
    <property type="entry name" value="PROKAR_NTER_METHYL"/>
    <property type="match status" value="1"/>
</dbReference>
<sequence length="198" mass="22086">MLDLRTTPHRHTATKGYSAAHSYPGSHLMQDGSRHMVFLRRLIESLLRARSRGFTLVELMLSILIAAILASIAMGSYSHLMQKTELEQAKSDMVQIESAMERFYVVNQRYPDDLAELGGGFDSLLDPWGNPYQYLNIAKTKGKGKLRKDHNLVPINTDYDLYSMGADGRSTSPLTAKISQDDIVRANNGGYLGLASDY</sequence>
<feature type="transmembrane region" description="Helical" evidence="2">
    <location>
        <begin position="56"/>
        <end position="77"/>
    </location>
</feature>
<keyword evidence="2" id="KW-1133">Transmembrane helix</keyword>
<dbReference type="NCBIfam" id="TIGR02532">
    <property type="entry name" value="IV_pilin_GFxxxE"/>
    <property type="match status" value="1"/>
</dbReference>
<evidence type="ECO:0008006" key="5">
    <source>
        <dbReference type="Google" id="ProtNLM"/>
    </source>
</evidence>
<dbReference type="InterPro" id="IPR000983">
    <property type="entry name" value="Bac_GSPG_pilin"/>
</dbReference>
<dbReference type="PRINTS" id="PR00813">
    <property type="entry name" value="BCTERIALGSPG"/>
</dbReference>
<dbReference type="Proteomes" id="UP000004200">
    <property type="component" value="Unassembled WGS sequence"/>
</dbReference>
<dbReference type="InterPro" id="IPR012902">
    <property type="entry name" value="N_methyl_site"/>
</dbReference>
<dbReference type="eggNOG" id="COG4968">
    <property type="taxonomic scope" value="Bacteria"/>
</dbReference>
<keyword evidence="1" id="KW-0488">Methylation</keyword>
<proteinExistence type="predicted"/>
<evidence type="ECO:0000313" key="3">
    <source>
        <dbReference type="EMBL" id="EGV28374.1"/>
    </source>
</evidence>
<name>G2E6B6_9GAMM</name>
<dbReference type="GO" id="GO:0015628">
    <property type="term" value="P:protein secretion by the type II secretion system"/>
    <property type="evidence" value="ECO:0007669"/>
    <property type="project" value="InterPro"/>
</dbReference>
<comment type="caution">
    <text evidence="3">The sequence shown here is derived from an EMBL/GenBank/DDBJ whole genome shotgun (WGS) entry which is preliminary data.</text>
</comment>
<dbReference type="Pfam" id="PF07963">
    <property type="entry name" value="N_methyl"/>
    <property type="match status" value="1"/>
</dbReference>
<gene>
    <name evidence="3" type="ORF">ThidrDRAFT_3829</name>
</gene>
<reference evidence="3 4" key="1">
    <citation type="submission" date="2011-06" db="EMBL/GenBank/DDBJ databases">
        <title>The draft genome of Thiorhodococcus drewsii AZ1.</title>
        <authorList>
            <consortium name="US DOE Joint Genome Institute (JGI-PGF)"/>
            <person name="Lucas S."/>
            <person name="Han J."/>
            <person name="Lapidus A."/>
            <person name="Cheng J.-F."/>
            <person name="Goodwin L."/>
            <person name="Pitluck S."/>
            <person name="Peters L."/>
            <person name="Land M.L."/>
            <person name="Hauser L."/>
            <person name="Vogl K."/>
            <person name="Liu Z."/>
            <person name="Imhoff J."/>
            <person name="Thiel V."/>
            <person name="Frigaard N.-U."/>
            <person name="Bryant D.A."/>
            <person name="Woyke T.J."/>
        </authorList>
    </citation>
    <scope>NUCLEOTIDE SEQUENCE [LARGE SCALE GENOMIC DNA]</scope>
    <source>
        <strain evidence="3 4">AZ1</strain>
    </source>
</reference>
<evidence type="ECO:0000313" key="4">
    <source>
        <dbReference type="Proteomes" id="UP000004200"/>
    </source>
</evidence>
<accession>G2E6B6</accession>
<keyword evidence="4" id="KW-1185">Reference proteome</keyword>
<evidence type="ECO:0000256" key="2">
    <source>
        <dbReference type="SAM" id="Phobius"/>
    </source>
</evidence>
<dbReference type="AlphaFoldDB" id="G2E6B6"/>